<organism evidence="11 12">
    <name type="scientific">Planotetraspora mira</name>
    <dbReference type="NCBI Taxonomy" id="58121"/>
    <lineage>
        <taxon>Bacteria</taxon>
        <taxon>Bacillati</taxon>
        <taxon>Actinomycetota</taxon>
        <taxon>Actinomycetes</taxon>
        <taxon>Streptosporangiales</taxon>
        <taxon>Streptosporangiaceae</taxon>
        <taxon>Planotetraspora</taxon>
    </lineage>
</organism>
<comment type="similarity">
    <text evidence="3">Belongs to the complex I 51 kDa subunit family.</text>
</comment>
<evidence type="ECO:0000256" key="7">
    <source>
        <dbReference type="ARBA" id="ARBA00022723"/>
    </source>
</evidence>
<keyword evidence="12" id="KW-1185">Reference proteome</keyword>
<reference evidence="11 12" key="1">
    <citation type="submission" date="2021-01" db="EMBL/GenBank/DDBJ databases">
        <title>Whole genome shotgun sequence of Planotetraspora mira NBRC 15435.</title>
        <authorList>
            <person name="Komaki H."/>
            <person name="Tamura T."/>
        </authorList>
    </citation>
    <scope>NUCLEOTIDE SEQUENCE [LARGE SCALE GENOMIC DNA]</scope>
    <source>
        <strain evidence="11 12">NBRC 15435</strain>
    </source>
</reference>
<dbReference type="EMBL" id="BOOO01000038">
    <property type="protein sequence ID" value="GII33120.1"/>
    <property type="molecule type" value="Genomic_DNA"/>
</dbReference>
<evidence type="ECO:0000256" key="6">
    <source>
        <dbReference type="ARBA" id="ARBA00022643"/>
    </source>
</evidence>
<dbReference type="SUPFAM" id="SSF140490">
    <property type="entry name" value="Nqo1C-terminal domain-like"/>
    <property type="match status" value="1"/>
</dbReference>
<comment type="cofactor">
    <cofactor evidence="2">
        <name>[4Fe-4S] cluster</name>
        <dbReference type="ChEBI" id="CHEBI:49883"/>
    </cofactor>
</comment>
<dbReference type="GO" id="GO:0051539">
    <property type="term" value="F:4 iron, 4 sulfur cluster binding"/>
    <property type="evidence" value="ECO:0007669"/>
    <property type="project" value="UniProtKB-KW"/>
</dbReference>
<evidence type="ECO:0000256" key="2">
    <source>
        <dbReference type="ARBA" id="ARBA00001966"/>
    </source>
</evidence>
<keyword evidence="6" id="KW-0288">FMN</keyword>
<dbReference type="Pfam" id="PF01512">
    <property type="entry name" value="Complex1_51K"/>
    <property type="match status" value="1"/>
</dbReference>
<evidence type="ECO:0000259" key="10">
    <source>
        <dbReference type="SMART" id="SM00928"/>
    </source>
</evidence>
<dbReference type="PANTHER" id="PTHR11780">
    <property type="entry name" value="NADH-UBIQUINONE OXIDOREDUCTASE FLAVOPROTEIN 1 NDUFV1"/>
    <property type="match status" value="1"/>
</dbReference>
<keyword evidence="5" id="KW-0285">Flavoprotein</keyword>
<sequence>MIPYRVSQIRRLGPARLTAGLDQHRRLDLDAHRSIHGELGTESVDTLISMAEDVDLRGRGGAAFPFARKLRAVAARARDSETVVLVNGAEGEPASVKDKMLLTRAPHLVLEGALLAAGALNARQVVVAVASGDMAEASMTAAVAERGAEDSVRVAAIPERFISGEGGALVKAVNGQAGIPPGRKARSSDSGVDGLPTLLSNTETFAQLAVLGELGAEVYGSVGTVQEPGTTLLTVGGSAVFPAVVEVTPGVPLASVLDLCEAAVGDGVLVGGYHGAWLSAAQAYGAVVSRRGISQAGGSLGAGIVVPLGGETCPLGEVLRVANYLAAQSSGQCGPCRLGLPDLARAMAELSGGSSHGIELVRRAASAVRGRGACFHPDGSARFVMSALEAFADDVEEHRIHGTCGRPVLEMLPLPASESLEAKLVVDWTRCQAHGLCAHVAPELVKLDQHGFPAVEEGGVPPWLRAEARRAVEMCPALALRFPNAPPA</sequence>
<dbReference type="Gene3D" id="3.10.20.600">
    <property type="match status" value="1"/>
</dbReference>
<keyword evidence="7" id="KW-0479">Metal-binding</keyword>
<dbReference type="InterPro" id="IPR050837">
    <property type="entry name" value="ComplexI_51kDa_subunit"/>
</dbReference>
<dbReference type="Pfam" id="PF10589">
    <property type="entry name" value="NADH_4Fe-4S"/>
    <property type="match status" value="1"/>
</dbReference>
<dbReference type="Pfam" id="PF13459">
    <property type="entry name" value="Fer4_15"/>
    <property type="match status" value="1"/>
</dbReference>
<comment type="caution">
    <text evidence="11">The sequence shown here is derived from an EMBL/GenBank/DDBJ whole genome shotgun (WGS) entry which is preliminary data.</text>
</comment>
<dbReference type="InterPro" id="IPR037225">
    <property type="entry name" value="Nuo51_FMN-bd_sf"/>
</dbReference>
<evidence type="ECO:0000256" key="1">
    <source>
        <dbReference type="ARBA" id="ARBA00001917"/>
    </source>
</evidence>
<evidence type="ECO:0000256" key="3">
    <source>
        <dbReference type="ARBA" id="ARBA00007523"/>
    </source>
</evidence>
<name>A0A8J3U5L4_9ACTN</name>
<dbReference type="InterPro" id="IPR037207">
    <property type="entry name" value="Nuop51_4Fe4S-bd_sf"/>
</dbReference>
<keyword evidence="8" id="KW-0408">Iron</keyword>
<dbReference type="RefSeq" id="WP_239114355.1">
    <property type="nucleotide sequence ID" value="NZ_BOOO01000038.1"/>
</dbReference>
<evidence type="ECO:0000256" key="5">
    <source>
        <dbReference type="ARBA" id="ARBA00022630"/>
    </source>
</evidence>
<proteinExistence type="inferred from homology"/>
<dbReference type="SUPFAM" id="SSF142019">
    <property type="entry name" value="Nqo1 FMN-binding domain-like"/>
    <property type="match status" value="1"/>
</dbReference>
<keyword evidence="9" id="KW-0411">Iron-sulfur</keyword>
<dbReference type="SUPFAM" id="SSF54862">
    <property type="entry name" value="4Fe-4S ferredoxins"/>
    <property type="match status" value="1"/>
</dbReference>
<dbReference type="Gene3D" id="1.20.1440.230">
    <property type="entry name" value="NADH-ubiquinone oxidoreductase 51kDa subunit, iron-sulphur binding domain"/>
    <property type="match status" value="1"/>
</dbReference>
<dbReference type="Gene3D" id="3.40.50.11540">
    <property type="entry name" value="NADH-ubiquinone oxidoreductase 51kDa subunit"/>
    <property type="match status" value="1"/>
</dbReference>
<gene>
    <name evidence="11" type="ORF">Pmi06nite_65620</name>
</gene>
<dbReference type="Proteomes" id="UP000650628">
    <property type="component" value="Unassembled WGS sequence"/>
</dbReference>
<dbReference type="GO" id="GO:0003954">
    <property type="term" value="F:NADH dehydrogenase activity"/>
    <property type="evidence" value="ECO:0007669"/>
    <property type="project" value="TreeGrafter"/>
</dbReference>
<evidence type="ECO:0000256" key="8">
    <source>
        <dbReference type="ARBA" id="ARBA00023004"/>
    </source>
</evidence>
<dbReference type="GO" id="GO:0046872">
    <property type="term" value="F:metal ion binding"/>
    <property type="evidence" value="ECO:0007669"/>
    <property type="project" value="UniProtKB-KW"/>
</dbReference>
<evidence type="ECO:0000313" key="12">
    <source>
        <dbReference type="Proteomes" id="UP000650628"/>
    </source>
</evidence>
<comment type="cofactor">
    <cofactor evidence="1">
        <name>FMN</name>
        <dbReference type="ChEBI" id="CHEBI:58210"/>
    </cofactor>
</comment>
<protein>
    <submittedName>
        <fullName evidence="11">Oxidoreductase</fullName>
    </submittedName>
</protein>
<dbReference type="PANTHER" id="PTHR11780:SF10">
    <property type="entry name" value="NADH DEHYDROGENASE [UBIQUINONE] FLAVOPROTEIN 1, MITOCHONDRIAL"/>
    <property type="match status" value="1"/>
</dbReference>
<dbReference type="GO" id="GO:0045333">
    <property type="term" value="P:cellular respiration"/>
    <property type="evidence" value="ECO:0007669"/>
    <property type="project" value="TreeGrafter"/>
</dbReference>
<dbReference type="InterPro" id="IPR019575">
    <property type="entry name" value="Nuop51_4Fe4S-bd"/>
</dbReference>
<dbReference type="Gene3D" id="3.30.70.20">
    <property type="match status" value="1"/>
</dbReference>
<dbReference type="InterPro" id="IPR011538">
    <property type="entry name" value="Nuo51_FMN-bd"/>
</dbReference>
<feature type="domain" description="NADH-ubiquinone oxidoreductase 51kDa subunit iron-sulphur binding" evidence="10">
    <location>
        <begin position="315"/>
        <end position="360"/>
    </location>
</feature>
<dbReference type="AlphaFoldDB" id="A0A8J3U5L4"/>
<keyword evidence="4" id="KW-0004">4Fe-4S</keyword>
<evidence type="ECO:0000256" key="4">
    <source>
        <dbReference type="ARBA" id="ARBA00022485"/>
    </source>
</evidence>
<evidence type="ECO:0000313" key="11">
    <source>
        <dbReference type="EMBL" id="GII33120.1"/>
    </source>
</evidence>
<evidence type="ECO:0000256" key="9">
    <source>
        <dbReference type="ARBA" id="ARBA00023014"/>
    </source>
</evidence>
<dbReference type="SMART" id="SM00928">
    <property type="entry name" value="NADH_4Fe-4S"/>
    <property type="match status" value="1"/>
</dbReference>
<accession>A0A8J3U5L4</accession>